<dbReference type="EMBL" id="JAPDFL010000001">
    <property type="protein sequence ID" value="MCW1931673.1"/>
    <property type="molecule type" value="Genomic_DNA"/>
</dbReference>
<dbReference type="RefSeq" id="WP_264504767.1">
    <property type="nucleotide sequence ID" value="NZ_JAPDFL010000001.1"/>
</dbReference>
<accession>A0ABT3GVX5</accession>
<dbReference type="Pfam" id="PF14559">
    <property type="entry name" value="TPR_19"/>
    <property type="match status" value="1"/>
</dbReference>
<evidence type="ECO:0000313" key="2">
    <source>
        <dbReference type="EMBL" id="MCW1931673.1"/>
    </source>
</evidence>
<evidence type="ECO:0000313" key="3">
    <source>
        <dbReference type="Proteomes" id="UP001208938"/>
    </source>
</evidence>
<protein>
    <submittedName>
        <fullName evidence="2">Tetratricopeptide repeat protein</fullName>
    </submittedName>
</protein>
<name>A0ABT3GVX5_9RHOB</name>
<gene>
    <name evidence="2" type="ORF">OKW52_05205</name>
</gene>
<feature type="chain" id="PRO_5046035574" evidence="1">
    <location>
        <begin position="26"/>
        <end position="175"/>
    </location>
</feature>
<feature type="signal peptide" evidence="1">
    <location>
        <begin position="1"/>
        <end position="25"/>
    </location>
</feature>
<sequence length="175" mass="18382">MIQFLRFRGRIPALCAVLLLASCEAAGTLAGGGAQSDYLVARQALETGNYDLAIRRYGALMEQVDAASASRLQLEYAHALLRGNRYDEAIAICDTLVARQTGSIHASALSVRGTARHEAARRLLDAGRDPSTARALLVAAGSDIDAFLAAPGALDAAGSMRARSQLITADLGRLS</sequence>
<keyword evidence="1" id="KW-0732">Signal</keyword>
<organism evidence="2 3">
    <name type="scientific">Pararhodobacter zhoushanensis</name>
    <dbReference type="NCBI Taxonomy" id="2479545"/>
    <lineage>
        <taxon>Bacteria</taxon>
        <taxon>Pseudomonadati</taxon>
        <taxon>Pseudomonadota</taxon>
        <taxon>Alphaproteobacteria</taxon>
        <taxon>Rhodobacterales</taxon>
        <taxon>Paracoccaceae</taxon>
        <taxon>Pararhodobacter</taxon>
    </lineage>
</organism>
<comment type="caution">
    <text evidence="2">The sequence shown here is derived from an EMBL/GenBank/DDBJ whole genome shotgun (WGS) entry which is preliminary data.</text>
</comment>
<dbReference type="InterPro" id="IPR011990">
    <property type="entry name" value="TPR-like_helical_dom_sf"/>
</dbReference>
<evidence type="ECO:0000256" key="1">
    <source>
        <dbReference type="SAM" id="SignalP"/>
    </source>
</evidence>
<dbReference type="PROSITE" id="PS51257">
    <property type="entry name" value="PROKAR_LIPOPROTEIN"/>
    <property type="match status" value="1"/>
</dbReference>
<keyword evidence="3" id="KW-1185">Reference proteome</keyword>
<dbReference type="SUPFAM" id="SSF48452">
    <property type="entry name" value="TPR-like"/>
    <property type="match status" value="1"/>
</dbReference>
<proteinExistence type="predicted"/>
<dbReference type="Gene3D" id="1.25.40.10">
    <property type="entry name" value="Tetratricopeptide repeat domain"/>
    <property type="match status" value="1"/>
</dbReference>
<reference evidence="2 3" key="1">
    <citation type="submission" date="2022-10" db="EMBL/GenBank/DDBJ databases">
        <title>Pararhodobacter sp. nov., isolated from marine algae.</title>
        <authorList>
            <person name="Choi B.J."/>
            <person name="Kim J.M."/>
            <person name="Lee J.K."/>
            <person name="Choi D.G."/>
            <person name="Jeon C.O."/>
        </authorList>
    </citation>
    <scope>NUCLEOTIDE SEQUENCE [LARGE SCALE GENOMIC DNA]</scope>
    <source>
        <strain evidence="2 3">ZQ420</strain>
    </source>
</reference>
<dbReference type="Proteomes" id="UP001208938">
    <property type="component" value="Unassembled WGS sequence"/>
</dbReference>